<feature type="region of interest" description="Disordered" evidence="1">
    <location>
        <begin position="98"/>
        <end position="121"/>
    </location>
</feature>
<organism evidence="3 4">
    <name type="scientific">Bosea lupini</name>
    <dbReference type="NCBI Taxonomy" id="1036779"/>
    <lineage>
        <taxon>Bacteria</taxon>
        <taxon>Pseudomonadati</taxon>
        <taxon>Pseudomonadota</taxon>
        <taxon>Alphaproteobacteria</taxon>
        <taxon>Hyphomicrobiales</taxon>
        <taxon>Boseaceae</taxon>
        <taxon>Bosea</taxon>
    </lineage>
</organism>
<dbReference type="OrthoDB" id="7628268at2"/>
<proteinExistence type="predicted"/>
<keyword evidence="2" id="KW-0472">Membrane</keyword>
<name>A0A1H7PVR3_9HYPH</name>
<evidence type="ECO:0000256" key="1">
    <source>
        <dbReference type="SAM" id="MobiDB-lite"/>
    </source>
</evidence>
<evidence type="ECO:0000313" key="3">
    <source>
        <dbReference type="EMBL" id="SEL39558.1"/>
    </source>
</evidence>
<protein>
    <submittedName>
        <fullName evidence="3">Uncharacterized protein</fullName>
    </submittedName>
</protein>
<sequence length="219" mass="23783">MGEFWNSLTQGQGTVISGFLTLLAAITGVLIGSWLFGSRVKDLKSAVDASDQLLRKHGSEVDATLAAIRDKISEMQKSFATTSEQLNDLRGSVADLEAASSPETVTEPVQAGTEEQPSPREQIRQGWLTVRDALEHIAARPQIDGRTRARYARIDRRRYPQLVEALAADGLLAANADAFWEASALWQAYRGGRSEPTAREITRMSELAAIAAATAARTD</sequence>
<reference evidence="4" key="1">
    <citation type="submission" date="2016-10" db="EMBL/GenBank/DDBJ databases">
        <authorList>
            <person name="Varghese N."/>
            <person name="Submissions S."/>
        </authorList>
    </citation>
    <scope>NUCLEOTIDE SEQUENCE [LARGE SCALE GENOMIC DNA]</scope>
    <source>
        <strain evidence="4">LMG 26383,CCUG 61248,R- 45681</strain>
    </source>
</reference>
<evidence type="ECO:0000313" key="4">
    <source>
        <dbReference type="Proteomes" id="UP000199664"/>
    </source>
</evidence>
<accession>A0A1H7PVR3</accession>
<keyword evidence="2" id="KW-1133">Transmembrane helix</keyword>
<dbReference type="RefSeq" id="WP_091834192.1">
    <property type="nucleotide sequence ID" value="NZ_FOAN01000003.1"/>
</dbReference>
<feature type="transmembrane region" description="Helical" evidence="2">
    <location>
        <begin position="15"/>
        <end position="36"/>
    </location>
</feature>
<dbReference type="AlphaFoldDB" id="A0A1H7PVR3"/>
<dbReference type="EMBL" id="FOAN01000003">
    <property type="protein sequence ID" value="SEL39558.1"/>
    <property type="molecule type" value="Genomic_DNA"/>
</dbReference>
<keyword evidence="4" id="KW-1185">Reference proteome</keyword>
<keyword evidence="2" id="KW-0812">Transmembrane</keyword>
<dbReference type="Proteomes" id="UP000199664">
    <property type="component" value="Unassembled WGS sequence"/>
</dbReference>
<evidence type="ECO:0000256" key="2">
    <source>
        <dbReference type="SAM" id="Phobius"/>
    </source>
</evidence>
<gene>
    <name evidence="3" type="ORF">SAMN04515666_103617</name>
</gene>